<comment type="caution">
    <text evidence="1">The sequence shown here is derived from an EMBL/GenBank/DDBJ whole genome shotgun (WGS) entry which is preliminary data.</text>
</comment>
<proteinExistence type="predicted"/>
<dbReference type="EMBL" id="BSNS01000002">
    <property type="protein sequence ID" value="GLQ52971.1"/>
    <property type="molecule type" value="Genomic_DNA"/>
</dbReference>
<evidence type="ECO:0000313" key="2">
    <source>
        <dbReference type="Proteomes" id="UP001156691"/>
    </source>
</evidence>
<reference evidence="2" key="1">
    <citation type="journal article" date="2019" name="Int. J. Syst. Evol. Microbiol.">
        <title>The Global Catalogue of Microorganisms (GCM) 10K type strain sequencing project: providing services to taxonomists for standard genome sequencing and annotation.</title>
        <authorList>
            <consortium name="The Broad Institute Genomics Platform"/>
            <consortium name="The Broad Institute Genome Sequencing Center for Infectious Disease"/>
            <person name="Wu L."/>
            <person name="Ma J."/>
        </authorList>
    </citation>
    <scope>NUCLEOTIDE SEQUENCE [LARGE SCALE GENOMIC DNA]</scope>
    <source>
        <strain evidence="2">NBRC 112416</strain>
    </source>
</reference>
<accession>A0ABQ5VZA7</accession>
<protein>
    <recommendedName>
        <fullName evidence="3">DUF1795 domain-containing protein</fullName>
    </recommendedName>
</protein>
<organism evidence="1 2">
    <name type="scientific">Devosia nitrariae</name>
    <dbReference type="NCBI Taxonomy" id="2071872"/>
    <lineage>
        <taxon>Bacteria</taxon>
        <taxon>Pseudomonadati</taxon>
        <taxon>Pseudomonadota</taxon>
        <taxon>Alphaproteobacteria</taxon>
        <taxon>Hyphomicrobiales</taxon>
        <taxon>Devosiaceae</taxon>
        <taxon>Devosia</taxon>
    </lineage>
</organism>
<evidence type="ECO:0008006" key="3">
    <source>
        <dbReference type="Google" id="ProtNLM"/>
    </source>
</evidence>
<gene>
    <name evidence="1" type="ORF">GCM10010862_02290</name>
</gene>
<evidence type="ECO:0000313" key="1">
    <source>
        <dbReference type="EMBL" id="GLQ52971.1"/>
    </source>
</evidence>
<sequence>MPNPAAQRTLADMRILLVLTVAVFSLIPPVFARELGRGRYENVRFGYVAGIPPGFTGQGESDNGDGQVFDQSAKGQVLTVWGSHFLEADFEAEVAARIGYAEEDGWTIAAQTVTPRWANFSGVLGQRMLDARMILLCDGTSYAVMTVQYSVVHAGEIKDRLPQLEDMFRATGC</sequence>
<dbReference type="Proteomes" id="UP001156691">
    <property type="component" value="Unassembled WGS sequence"/>
</dbReference>
<keyword evidence="2" id="KW-1185">Reference proteome</keyword>
<name>A0ABQ5VZA7_9HYPH</name>